<reference evidence="3 4" key="1">
    <citation type="submission" date="2015-07" db="EMBL/GenBank/DDBJ databases">
        <title>Acinetobacter yuneri, a novel member of Acinetobacter calcoaceticus-Acinetobacter baumannii complex isolated from clinical specimen.</title>
        <authorList>
            <person name="Yu Y."/>
        </authorList>
    </citation>
    <scope>NUCLEOTIDE SEQUENCE [LARGE SCALE GENOMIC DNA]</scope>
    <source>
        <strain evidence="3 4">A362</strain>
    </source>
</reference>
<protein>
    <submittedName>
        <fullName evidence="3">Transglycosylase</fullName>
    </submittedName>
</protein>
<dbReference type="AlphaFoldDB" id="A0A1V2UV99"/>
<comment type="caution">
    <text evidence="3">The sequence shown here is derived from an EMBL/GenBank/DDBJ whole genome shotgun (WGS) entry which is preliminary data.</text>
</comment>
<evidence type="ECO:0000313" key="3">
    <source>
        <dbReference type="EMBL" id="ONN53895.1"/>
    </source>
</evidence>
<name>A0A1V2UV99_9GAMM</name>
<dbReference type="RefSeq" id="WP_143221118.1">
    <property type="nucleotide sequence ID" value="NZ_LFZS01000008.1"/>
</dbReference>
<dbReference type="PANTHER" id="PTHR37423">
    <property type="entry name" value="SOLUBLE LYTIC MUREIN TRANSGLYCOSYLASE-RELATED"/>
    <property type="match status" value="1"/>
</dbReference>
<dbReference type="Gene3D" id="1.10.530.10">
    <property type="match status" value="1"/>
</dbReference>
<gene>
    <name evidence="3" type="ORF">AC058_13545</name>
</gene>
<proteinExistence type="inferred from homology"/>
<dbReference type="InterPro" id="IPR023346">
    <property type="entry name" value="Lysozyme-like_dom_sf"/>
</dbReference>
<organism evidence="3 4">
    <name type="scientific">Acinetobacter genomosp. 33YU</name>
    <dbReference type="NCBI Taxonomy" id="1675530"/>
    <lineage>
        <taxon>Bacteria</taxon>
        <taxon>Pseudomonadati</taxon>
        <taxon>Pseudomonadota</taxon>
        <taxon>Gammaproteobacteria</taxon>
        <taxon>Moraxellales</taxon>
        <taxon>Moraxellaceae</taxon>
        <taxon>Acinetobacter</taxon>
    </lineage>
</organism>
<evidence type="ECO:0000259" key="2">
    <source>
        <dbReference type="Pfam" id="PF01464"/>
    </source>
</evidence>
<dbReference type="Pfam" id="PF01464">
    <property type="entry name" value="SLT"/>
    <property type="match status" value="1"/>
</dbReference>
<dbReference type="Proteomes" id="UP000189376">
    <property type="component" value="Unassembled WGS sequence"/>
</dbReference>
<comment type="similarity">
    <text evidence="1">Belongs to the transglycosylase Slt family.</text>
</comment>
<dbReference type="CDD" id="cd00254">
    <property type="entry name" value="LT-like"/>
    <property type="match status" value="1"/>
</dbReference>
<sequence>MKNSVQYLFSCLLGMTTFSVGVTSTFAGQMYVYQDKNGSTLLTNRKSYDNSLKKVKVTYYPDSNIHSYTNWGASEASVLPSYSKNKNAFDHIIKQAAQQHGVSEGLIKAVMHTESGFNVNAHSPVGAQGLMQLMPATARRFNVSNAYDPQQNIFAGAKYLGWLLKRFNGNTQMALAAYNAGEGNVDKYGGIPPFRETQDYVRRVTSRYQNLYSSGVSLSSFTNSNISTQTVSHPELSQATPTQQVSAKPVKYSSARQIVTLADGTYTDAPTGTYVTNNATAIAHIRIE</sequence>
<evidence type="ECO:0000256" key="1">
    <source>
        <dbReference type="ARBA" id="ARBA00007734"/>
    </source>
</evidence>
<accession>A0A1V2UV99</accession>
<keyword evidence="4" id="KW-1185">Reference proteome</keyword>
<dbReference type="SUPFAM" id="SSF53955">
    <property type="entry name" value="Lysozyme-like"/>
    <property type="match status" value="1"/>
</dbReference>
<dbReference type="InterPro" id="IPR008258">
    <property type="entry name" value="Transglycosylase_SLT_dom_1"/>
</dbReference>
<dbReference type="EMBL" id="LFZS01000008">
    <property type="protein sequence ID" value="ONN53895.1"/>
    <property type="molecule type" value="Genomic_DNA"/>
</dbReference>
<feature type="domain" description="Transglycosylase SLT" evidence="2">
    <location>
        <begin position="92"/>
        <end position="198"/>
    </location>
</feature>
<evidence type="ECO:0000313" key="4">
    <source>
        <dbReference type="Proteomes" id="UP000189376"/>
    </source>
</evidence>
<dbReference type="PANTHER" id="PTHR37423:SF2">
    <property type="entry name" value="MEMBRANE-BOUND LYTIC MUREIN TRANSGLYCOSYLASE C"/>
    <property type="match status" value="1"/>
</dbReference>